<dbReference type="Proteomes" id="UP000076798">
    <property type="component" value="Unassembled WGS sequence"/>
</dbReference>
<evidence type="ECO:0000313" key="1">
    <source>
        <dbReference type="EMBL" id="KZT31311.1"/>
    </source>
</evidence>
<feature type="non-terminal residue" evidence="1">
    <location>
        <position position="81"/>
    </location>
</feature>
<keyword evidence="2" id="KW-1185">Reference proteome</keyword>
<evidence type="ECO:0000313" key="2">
    <source>
        <dbReference type="Proteomes" id="UP000076798"/>
    </source>
</evidence>
<gene>
    <name evidence="1" type="ORF">SISSUDRAFT_970853</name>
</gene>
<name>A0A165WLV6_9AGAM</name>
<dbReference type="EMBL" id="KV428659">
    <property type="protein sequence ID" value="KZT31311.1"/>
    <property type="molecule type" value="Genomic_DNA"/>
</dbReference>
<sequence length="81" mass="9189">SFKLELPSVLKQKGVHDVFHASLLRIHYPNDDRRFPGRAPEQIISTFGEHSDDWAVGKILAHRGKGTEAEFEVLYKTGDKT</sequence>
<accession>A0A165WLV6</accession>
<organism evidence="1 2">
    <name type="scientific">Sistotremastrum suecicum HHB10207 ss-3</name>
    <dbReference type="NCBI Taxonomy" id="1314776"/>
    <lineage>
        <taxon>Eukaryota</taxon>
        <taxon>Fungi</taxon>
        <taxon>Dikarya</taxon>
        <taxon>Basidiomycota</taxon>
        <taxon>Agaricomycotina</taxon>
        <taxon>Agaricomycetes</taxon>
        <taxon>Sistotremastrales</taxon>
        <taxon>Sistotremastraceae</taxon>
        <taxon>Sistotremastrum</taxon>
    </lineage>
</organism>
<dbReference type="OrthoDB" id="3211671at2759"/>
<dbReference type="AlphaFoldDB" id="A0A165WLV6"/>
<proteinExistence type="predicted"/>
<reference evidence="1 2" key="1">
    <citation type="journal article" date="2016" name="Mol. Biol. Evol.">
        <title>Comparative Genomics of Early-Diverging Mushroom-Forming Fungi Provides Insights into the Origins of Lignocellulose Decay Capabilities.</title>
        <authorList>
            <person name="Nagy L.G."/>
            <person name="Riley R."/>
            <person name="Tritt A."/>
            <person name="Adam C."/>
            <person name="Daum C."/>
            <person name="Floudas D."/>
            <person name="Sun H."/>
            <person name="Yadav J.S."/>
            <person name="Pangilinan J."/>
            <person name="Larsson K.H."/>
            <person name="Matsuura K."/>
            <person name="Barry K."/>
            <person name="Labutti K."/>
            <person name="Kuo R."/>
            <person name="Ohm R.A."/>
            <person name="Bhattacharya S.S."/>
            <person name="Shirouzu T."/>
            <person name="Yoshinaga Y."/>
            <person name="Martin F.M."/>
            <person name="Grigoriev I.V."/>
            <person name="Hibbett D.S."/>
        </authorList>
    </citation>
    <scope>NUCLEOTIDE SEQUENCE [LARGE SCALE GENOMIC DNA]</scope>
    <source>
        <strain evidence="1 2">HHB10207 ss-3</strain>
    </source>
</reference>
<protein>
    <submittedName>
        <fullName evidence="1">Uncharacterized protein</fullName>
    </submittedName>
</protein>
<dbReference type="STRING" id="1314776.A0A165WLV6"/>
<feature type="non-terminal residue" evidence="1">
    <location>
        <position position="1"/>
    </location>
</feature>